<evidence type="ECO:0000256" key="1">
    <source>
        <dbReference type="SAM" id="MobiDB-lite"/>
    </source>
</evidence>
<proteinExistence type="predicted"/>
<dbReference type="Proteomes" id="UP001443914">
    <property type="component" value="Unassembled WGS sequence"/>
</dbReference>
<protein>
    <submittedName>
        <fullName evidence="2">Uncharacterized protein</fullName>
    </submittedName>
</protein>
<evidence type="ECO:0000313" key="2">
    <source>
        <dbReference type="EMBL" id="KAK9756506.1"/>
    </source>
</evidence>
<feature type="region of interest" description="Disordered" evidence="1">
    <location>
        <begin position="46"/>
        <end position="65"/>
    </location>
</feature>
<comment type="caution">
    <text evidence="2">The sequence shown here is derived from an EMBL/GenBank/DDBJ whole genome shotgun (WGS) entry which is preliminary data.</text>
</comment>
<reference evidence="2" key="1">
    <citation type="submission" date="2024-03" db="EMBL/GenBank/DDBJ databases">
        <title>WGS assembly of Saponaria officinalis var. Norfolk2.</title>
        <authorList>
            <person name="Jenkins J."/>
            <person name="Shu S."/>
            <person name="Grimwood J."/>
            <person name="Barry K."/>
            <person name="Goodstein D."/>
            <person name="Schmutz J."/>
            <person name="Leebens-Mack J."/>
            <person name="Osbourn A."/>
        </authorList>
    </citation>
    <scope>NUCLEOTIDE SEQUENCE [LARGE SCALE GENOMIC DNA]</scope>
    <source>
        <strain evidence="2">JIC</strain>
    </source>
</reference>
<evidence type="ECO:0000313" key="3">
    <source>
        <dbReference type="Proteomes" id="UP001443914"/>
    </source>
</evidence>
<organism evidence="2 3">
    <name type="scientific">Saponaria officinalis</name>
    <name type="common">Common soapwort</name>
    <name type="synonym">Lychnis saponaria</name>
    <dbReference type="NCBI Taxonomy" id="3572"/>
    <lineage>
        <taxon>Eukaryota</taxon>
        <taxon>Viridiplantae</taxon>
        <taxon>Streptophyta</taxon>
        <taxon>Embryophyta</taxon>
        <taxon>Tracheophyta</taxon>
        <taxon>Spermatophyta</taxon>
        <taxon>Magnoliopsida</taxon>
        <taxon>eudicotyledons</taxon>
        <taxon>Gunneridae</taxon>
        <taxon>Pentapetalae</taxon>
        <taxon>Caryophyllales</taxon>
        <taxon>Caryophyllaceae</taxon>
        <taxon>Caryophylleae</taxon>
        <taxon>Saponaria</taxon>
    </lineage>
</organism>
<name>A0AAW1NDA3_SAPOF</name>
<sequence length="184" mass="20511">MFIIRSKALDLADKSVDVLEVVKPLSCLSWRSATLKKQPRLCVKRAPENSNNATHDPVSRRASSLGLGSAQHTKRVVSLAACSESQDAQTCIQQRVIKRKLDDFLSALGRGRRQGKVGGNANNDVHCREFQSVARTAKALNQQETAALIQENNELFAKCLQYEKVEEELIYRVTFSSLEKALRV</sequence>
<gene>
    <name evidence="2" type="ORF">RND81_01G102600</name>
</gene>
<accession>A0AAW1NDA3</accession>
<dbReference type="EMBL" id="JBDFQZ010000001">
    <property type="protein sequence ID" value="KAK9756506.1"/>
    <property type="molecule type" value="Genomic_DNA"/>
</dbReference>
<dbReference type="AlphaFoldDB" id="A0AAW1NDA3"/>
<keyword evidence="3" id="KW-1185">Reference proteome</keyword>